<dbReference type="RefSeq" id="WP_153250547.1">
    <property type="nucleotide sequence ID" value="NZ_CP044205.1"/>
</dbReference>
<name>A0A5Q0BQW3_9GAMM</name>
<sequence>MPSPLEFIAVKEVIKVPLANMLPTLNALAVGLNLVLGDKRDINLLAKFMPNEAKALEFLPQCFLKIDLFAGISKTNPDHAKFVQDFNLALARMKRDGSYQTIMDKHISDY</sequence>
<reference evidence="1 2" key="1">
    <citation type="submission" date="2019-09" db="EMBL/GenBank/DDBJ databases">
        <title>Ecophysiology of the spiral-shaped methanotroph Methylospira mobilis as revealed by the complete genome sequence.</title>
        <authorList>
            <person name="Oshkin I.Y."/>
            <person name="Dedysh S.N."/>
            <person name="Miroshnikov K."/>
            <person name="Danilova O.V."/>
            <person name="Hakobyan A."/>
            <person name="Liesack W."/>
        </authorList>
    </citation>
    <scope>NUCLEOTIDE SEQUENCE [LARGE SCALE GENOMIC DNA]</scope>
    <source>
        <strain evidence="1 2">Shm1</strain>
    </source>
</reference>
<proteinExistence type="predicted"/>
<protein>
    <submittedName>
        <fullName evidence="1">Amino acid ABC transporter substrate-binding protein</fullName>
    </submittedName>
</protein>
<accession>A0A5Q0BQW3</accession>
<evidence type="ECO:0000313" key="2">
    <source>
        <dbReference type="Proteomes" id="UP000325755"/>
    </source>
</evidence>
<dbReference type="KEGG" id="mmob:F6R98_19750"/>
<keyword evidence="2" id="KW-1185">Reference proteome</keyword>
<dbReference type="InParanoid" id="A0A5Q0BQW3"/>
<gene>
    <name evidence="1" type="ORF">F6R98_19750</name>
</gene>
<dbReference type="Proteomes" id="UP000325755">
    <property type="component" value="Chromosome"/>
</dbReference>
<organism evidence="1 2">
    <name type="scientific">Candidatus Methylospira mobilis</name>
    <dbReference type="NCBI Taxonomy" id="1808979"/>
    <lineage>
        <taxon>Bacteria</taxon>
        <taxon>Pseudomonadati</taxon>
        <taxon>Pseudomonadota</taxon>
        <taxon>Gammaproteobacteria</taxon>
        <taxon>Methylococcales</taxon>
        <taxon>Methylococcaceae</taxon>
        <taxon>Candidatus Methylospira</taxon>
    </lineage>
</organism>
<evidence type="ECO:0000313" key="1">
    <source>
        <dbReference type="EMBL" id="QFY44584.1"/>
    </source>
</evidence>
<dbReference type="OrthoDB" id="5562041at2"/>
<dbReference type="EMBL" id="CP044205">
    <property type="protein sequence ID" value="QFY44584.1"/>
    <property type="molecule type" value="Genomic_DNA"/>
</dbReference>
<dbReference type="AlphaFoldDB" id="A0A5Q0BQW3"/>
<dbReference type="SUPFAM" id="SSF53850">
    <property type="entry name" value="Periplasmic binding protein-like II"/>
    <property type="match status" value="1"/>
</dbReference>